<feature type="compositionally biased region" description="Polar residues" evidence="1">
    <location>
        <begin position="155"/>
        <end position="168"/>
    </location>
</feature>
<feature type="region of interest" description="Disordered" evidence="1">
    <location>
        <begin position="152"/>
        <end position="178"/>
    </location>
</feature>
<dbReference type="Proteomes" id="UP000259421">
    <property type="component" value="Segment"/>
</dbReference>
<keyword evidence="3" id="KW-1185">Reference proteome</keyword>
<reference evidence="3" key="1">
    <citation type="submission" date="2018-07" db="EMBL/GenBank/DDBJ databases">
        <title>Giant CbK-like Caulobacter bacteriophages have genetically divergent genomes.</title>
        <authorList>
            <person name="Wilson K.M."/>
            <person name="Ely B."/>
        </authorList>
    </citation>
    <scope>NUCLEOTIDE SEQUENCE [LARGE SCALE GENOMIC DNA]</scope>
</reference>
<evidence type="ECO:0000313" key="2">
    <source>
        <dbReference type="EMBL" id="AXQ69157.1"/>
    </source>
</evidence>
<dbReference type="EMBL" id="MH588546">
    <property type="protein sequence ID" value="AXQ69157.1"/>
    <property type="molecule type" value="Genomic_DNA"/>
</dbReference>
<evidence type="ECO:0000313" key="3">
    <source>
        <dbReference type="Proteomes" id="UP000259421"/>
    </source>
</evidence>
<evidence type="ECO:0000256" key="1">
    <source>
        <dbReference type="SAM" id="MobiDB-lite"/>
    </source>
</evidence>
<protein>
    <submittedName>
        <fullName evidence="2">Uncharacterized protein</fullName>
    </submittedName>
</protein>
<gene>
    <name evidence="2" type="ORF">CcrBL9_gp133</name>
</gene>
<accession>A0A385EEA4</accession>
<reference evidence="2 3" key="2">
    <citation type="submission" date="2018-09" db="EMBL/GenBank/DDBJ databases">
        <title>Giant CbK-like Caulobacter bacteriophages have genetically divergent genomes.</title>
        <authorList>
            <person name="Wilson K."/>
            <person name="Ely B."/>
        </authorList>
    </citation>
    <scope>NUCLEOTIDE SEQUENCE [LARGE SCALE GENOMIC DNA]</scope>
</reference>
<sequence>MAVAQLQSTAKLEVTTDANLSVFLANPPAGDNELRCNTFDMWLEVEEDINVRHAQPLVFGTAPEPEGQTAGVLDACDVETFCGPCGEGGSGNGGGGEFDGTGFDIILGPVAQQGDGSWDGAAPLNDSTPVSEAIDRLNEILGRLVPSAPPEFPNGSLSVANGSGSSPRLASGVPDNSGDTPYAAGASVTRITASGVTSFTFNDVGPGNSGALQVLVNGAIAATRTLTGADEGNYAGLVIADQKDYPPSTPGFYKSLDATASNVAAPVGVNKFQMKHTGAGQTNVVYFVRDAFTASPAVSAPSLALQSLGTLAYSSGVPHFGTGGQLLVGASTNNFAGETYYGGSDPFSVSGSGGIMSTQSFGYAALGLTTPFARNTTATAALTPQVVSINGSVHGSGQVSGTARNVNGSGSALLSTTTILVKNGGAGGRIDENAVTVSGLGSSPNGNMAVRVKLGAGDTPGGAYQAWVSADPLDTWEAAVVAGVLAHNQTDYTAGVLPQGPDYSIGRSGAQYVTFLFQRAPLSQFKIAVTGAYAGCWTKLPGVSDATPNAPNGWWNGFKAYDGAGVPGEAGDPDAGCATGAVMTGGSGTFTMTFGTQSSTNATGNTILVRFKLNPGQSITALSFTA</sequence>
<name>A0A385EEA4_9CAUD</name>
<proteinExistence type="predicted"/>
<organism evidence="2 3">
    <name type="scientific">Caulobacter phage CcrBL9</name>
    <dbReference type="NCBI Taxonomy" id="2283270"/>
    <lineage>
        <taxon>Viruses</taxon>
        <taxon>Duplodnaviria</taxon>
        <taxon>Heunggongvirae</taxon>
        <taxon>Uroviricota</taxon>
        <taxon>Caudoviricetes</taxon>
        <taxon>Jeanschmidtviridae</taxon>
        <taxon>Bertelyvirus</taxon>
        <taxon>Bertelyvirus BL9</taxon>
    </lineage>
</organism>